<reference evidence="1" key="1">
    <citation type="submission" date="2021-04" db="EMBL/GenBank/DDBJ databases">
        <title>Genome seq and assembly of Bacillus sp.</title>
        <authorList>
            <person name="Chhetri G."/>
        </authorList>
    </citation>
    <scope>NUCLEOTIDE SEQUENCE</scope>
    <source>
        <strain evidence="1">RG28</strain>
    </source>
</reference>
<dbReference type="EMBL" id="JAGIYQ010000014">
    <property type="protein sequence ID" value="MBP0726732.1"/>
    <property type="molecule type" value="Genomic_DNA"/>
</dbReference>
<protein>
    <recommendedName>
        <fullName evidence="3">BioF2-like acetyltransferase domain-containing protein</fullName>
    </recommendedName>
</protein>
<keyword evidence="2" id="KW-1185">Reference proteome</keyword>
<proteinExistence type="predicted"/>
<evidence type="ECO:0008006" key="3">
    <source>
        <dbReference type="Google" id="ProtNLM"/>
    </source>
</evidence>
<gene>
    <name evidence="1" type="ORF">J5Y03_16360</name>
</gene>
<evidence type="ECO:0000313" key="2">
    <source>
        <dbReference type="Proteomes" id="UP000682134"/>
    </source>
</evidence>
<dbReference type="Proteomes" id="UP000682134">
    <property type="component" value="Unassembled WGS sequence"/>
</dbReference>
<organism evidence="1 2">
    <name type="scientific">Gottfriedia endophytica</name>
    <dbReference type="NCBI Taxonomy" id="2820819"/>
    <lineage>
        <taxon>Bacteria</taxon>
        <taxon>Bacillati</taxon>
        <taxon>Bacillota</taxon>
        <taxon>Bacilli</taxon>
        <taxon>Bacillales</taxon>
        <taxon>Bacillaceae</taxon>
        <taxon>Gottfriedia</taxon>
    </lineage>
</organism>
<dbReference type="PANTHER" id="PTHR36174">
    <property type="entry name" value="LIPID II:GLYCINE GLYCYLTRANSFERASE"/>
    <property type="match status" value="1"/>
</dbReference>
<dbReference type="PANTHER" id="PTHR36174:SF1">
    <property type="entry name" value="LIPID II:GLYCINE GLYCYLTRANSFERASE"/>
    <property type="match status" value="1"/>
</dbReference>
<comment type="caution">
    <text evidence="1">The sequence shown here is derived from an EMBL/GenBank/DDBJ whole genome shotgun (WGS) entry which is preliminary data.</text>
</comment>
<dbReference type="AlphaFoldDB" id="A0A940NM08"/>
<dbReference type="InterPro" id="IPR016181">
    <property type="entry name" value="Acyl_CoA_acyltransferase"/>
</dbReference>
<evidence type="ECO:0000313" key="1">
    <source>
        <dbReference type="EMBL" id="MBP0726732.1"/>
    </source>
</evidence>
<dbReference type="InterPro" id="IPR050644">
    <property type="entry name" value="PG_Glycine_Bridge_Synth"/>
</dbReference>
<sequence length="332" mass="39702">MIVTYEEAIRIYESFPDKVKAPTLHPEYVMIDSYRDQSIQPEFFVYKEEQDIFYLPIHISNYRNITDIQSQYGYGGSISNTESKEFIKRANNEFVKWANNNRFIAGFFRLHPTLQNYNFLETDHFFNRYVVEVDLTPTNIEENYKYRVKRVINRTKKINHDTKIVEEVDSKVLNEIFLLYTSAMKEKNTSEFYFFNKKYFESLVNWSHSFICTSHYNGELVGVNIYIWDGEEVNYHLGCTNDMGKKFGISFLMMKKAIDFSKKRNFKKLLLGGGFTTSEDDSLLHFKKGFSDKLLEYHIGSQIYRKNQYRKLKEEYKKNNLDTNKILFYREN</sequence>
<dbReference type="SUPFAM" id="SSF55729">
    <property type="entry name" value="Acyl-CoA N-acyltransferases (Nat)"/>
    <property type="match status" value="1"/>
</dbReference>
<dbReference type="RefSeq" id="WP_209407077.1">
    <property type="nucleotide sequence ID" value="NZ_JAGIYQ010000014.1"/>
</dbReference>
<name>A0A940NM08_9BACI</name>
<accession>A0A940NM08</accession>
<dbReference type="Gene3D" id="3.40.630.30">
    <property type="match status" value="1"/>
</dbReference>